<evidence type="ECO:0000256" key="1">
    <source>
        <dbReference type="ARBA" id="ARBA00007469"/>
    </source>
</evidence>
<evidence type="ECO:0000256" key="2">
    <source>
        <dbReference type="ARBA" id="ARBA00023157"/>
    </source>
</evidence>
<dbReference type="RefSeq" id="XP_013780633.1">
    <property type="nucleotide sequence ID" value="XM_013925179.2"/>
</dbReference>
<dbReference type="InterPro" id="IPR018188">
    <property type="entry name" value="RNase_T2_His_AS_1"/>
</dbReference>
<name>A0ABM1BEY3_LIMPO</name>
<protein>
    <submittedName>
        <fullName evidence="5">Ribonuclease Oy-like</fullName>
    </submittedName>
</protein>
<dbReference type="PANTHER" id="PTHR11240">
    <property type="entry name" value="RIBONUCLEASE T2"/>
    <property type="match status" value="1"/>
</dbReference>
<keyword evidence="2" id="KW-1015">Disulfide bond</keyword>
<dbReference type="InterPro" id="IPR033697">
    <property type="entry name" value="Ribonuclease_T2_eukaryotic"/>
</dbReference>
<dbReference type="Gene3D" id="3.90.730.10">
    <property type="entry name" value="Ribonuclease T2-like"/>
    <property type="match status" value="1"/>
</dbReference>
<sequence length="244" mass="28265">MCSNNLKCNTAEALRLTACWIFFLTSVLGGVDYLMFVQDWPPTVCLHSSKFVTCEVPSKKNNWVIHGLWPSSYNLRIPRFCNSRNHFNLTEIQGLVSELENEWPNLYVRRKASSFWKYEWEKHGTCAAVMPYFNSQKKYFSMVLKLKIHYDLFKAFKEGGITPSREQPYMLGNITNILKTWLKAKVVVKCQTAKHFEYPVLHSIRMCMNMTFKLIDCPASVGHCKANSVLYLPIETINSVKLQA</sequence>
<dbReference type="GeneID" id="106464989"/>
<dbReference type="PROSITE" id="PS00530">
    <property type="entry name" value="RNASE_T2_1"/>
    <property type="match status" value="1"/>
</dbReference>
<proteinExistence type="inferred from homology"/>
<gene>
    <name evidence="5" type="primary">LOC106464989</name>
</gene>
<comment type="similarity">
    <text evidence="1 3">Belongs to the RNase T2 family.</text>
</comment>
<dbReference type="SUPFAM" id="SSF55895">
    <property type="entry name" value="Ribonuclease Rh-like"/>
    <property type="match status" value="1"/>
</dbReference>
<evidence type="ECO:0000313" key="5">
    <source>
        <dbReference type="RefSeq" id="XP_013780633.1"/>
    </source>
</evidence>
<keyword evidence="4" id="KW-1185">Reference proteome</keyword>
<organism evidence="4 5">
    <name type="scientific">Limulus polyphemus</name>
    <name type="common">Atlantic horseshoe crab</name>
    <dbReference type="NCBI Taxonomy" id="6850"/>
    <lineage>
        <taxon>Eukaryota</taxon>
        <taxon>Metazoa</taxon>
        <taxon>Ecdysozoa</taxon>
        <taxon>Arthropoda</taxon>
        <taxon>Chelicerata</taxon>
        <taxon>Merostomata</taxon>
        <taxon>Xiphosura</taxon>
        <taxon>Limulidae</taxon>
        <taxon>Limulus</taxon>
    </lineage>
</organism>
<dbReference type="InterPro" id="IPR036430">
    <property type="entry name" value="RNase_T2-like_sf"/>
</dbReference>
<dbReference type="InterPro" id="IPR001568">
    <property type="entry name" value="RNase_T2-like"/>
</dbReference>
<dbReference type="PROSITE" id="PS00531">
    <property type="entry name" value="RNASE_T2_2"/>
    <property type="match status" value="1"/>
</dbReference>
<dbReference type="InterPro" id="IPR033130">
    <property type="entry name" value="RNase_T2_His_AS_2"/>
</dbReference>
<accession>A0ABM1BEY3</accession>
<evidence type="ECO:0000313" key="4">
    <source>
        <dbReference type="Proteomes" id="UP000694941"/>
    </source>
</evidence>
<evidence type="ECO:0000256" key="3">
    <source>
        <dbReference type="RuleBase" id="RU004328"/>
    </source>
</evidence>
<dbReference type="CDD" id="cd01061">
    <property type="entry name" value="RNase_T2_euk"/>
    <property type="match status" value="1"/>
</dbReference>
<dbReference type="Proteomes" id="UP000694941">
    <property type="component" value="Unplaced"/>
</dbReference>
<reference evidence="5" key="1">
    <citation type="submission" date="2025-08" db="UniProtKB">
        <authorList>
            <consortium name="RefSeq"/>
        </authorList>
    </citation>
    <scope>IDENTIFICATION</scope>
    <source>
        <tissue evidence="5">Muscle</tissue>
    </source>
</reference>
<dbReference type="PANTHER" id="PTHR11240:SF22">
    <property type="entry name" value="RIBONUCLEASE T2"/>
    <property type="match status" value="1"/>
</dbReference>
<dbReference type="Pfam" id="PF00445">
    <property type="entry name" value="Ribonuclease_T2"/>
    <property type="match status" value="1"/>
</dbReference>